<gene>
    <name evidence="1" type="ORF">QGM71_21290</name>
</gene>
<evidence type="ECO:0008006" key="3">
    <source>
        <dbReference type="Google" id="ProtNLM"/>
    </source>
</evidence>
<comment type="caution">
    <text evidence="1">The sequence shown here is derived from an EMBL/GenBank/DDBJ whole genome shotgun (WGS) entry which is preliminary data.</text>
</comment>
<organism evidence="1 2">
    <name type="scientific">Virgibacillus tibetensis</name>
    <dbReference type="NCBI Taxonomy" id="3042313"/>
    <lineage>
        <taxon>Bacteria</taxon>
        <taxon>Bacillati</taxon>
        <taxon>Bacillota</taxon>
        <taxon>Bacilli</taxon>
        <taxon>Bacillales</taxon>
        <taxon>Bacillaceae</taxon>
        <taxon>Virgibacillus</taxon>
    </lineage>
</organism>
<evidence type="ECO:0000313" key="2">
    <source>
        <dbReference type="Proteomes" id="UP001335737"/>
    </source>
</evidence>
<proteinExistence type="predicted"/>
<keyword evidence="2" id="KW-1185">Reference proteome</keyword>
<protein>
    <recommendedName>
        <fullName evidence="3">Helix-turn-helix domain of resolvase</fullName>
    </recommendedName>
</protein>
<accession>A0ABU6KLF3</accession>
<sequence>MGRPSRPKADLDRTIKLYMDRKNNQMSVNDILRLTGVPRATIYHKTRERNEI</sequence>
<dbReference type="EMBL" id="JARZFX010000025">
    <property type="protein sequence ID" value="MEC5425990.1"/>
    <property type="molecule type" value="Genomic_DNA"/>
</dbReference>
<reference evidence="1 2" key="1">
    <citation type="journal article" date="2024" name="Int. J. Syst. Evol. Microbiol.">
        <title>Virgibacillus tibetensis sp. nov., isolated from salt lake on the Tibetan Plateau of China.</title>
        <authorList>
            <person name="Phurbu D."/>
            <person name="Liu Z.-X."/>
            <person name="Wang R."/>
            <person name="Zheng Y.-Y."/>
            <person name="Liu H.-C."/>
            <person name="Zhou Y.-G."/>
            <person name="Yu Y.-J."/>
            <person name="Li A.-H."/>
        </authorList>
    </citation>
    <scope>NUCLEOTIDE SEQUENCE [LARGE SCALE GENOMIC DNA]</scope>
    <source>
        <strain evidence="1 2">C22-A2</strain>
    </source>
</reference>
<dbReference type="Proteomes" id="UP001335737">
    <property type="component" value="Unassembled WGS sequence"/>
</dbReference>
<evidence type="ECO:0000313" key="1">
    <source>
        <dbReference type="EMBL" id="MEC5425990.1"/>
    </source>
</evidence>
<name>A0ABU6KLF3_9BACI</name>
<dbReference type="RefSeq" id="WP_327609523.1">
    <property type="nucleotide sequence ID" value="NZ_JARZFX010000025.1"/>
</dbReference>